<accession>A0A5B6TDE2</accession>
<protein>
    <recommendedName>
        <fullName evidence="4">Outer membrane protein beta-barrel domain-containing protein</fullName>
    </recommendedName>
</protein>
<keyword evidence="3" id="KW-1185">Reference proteome</keyword>
<evidence type="ECO:0000313" key="2">
    <source>
        <dbReference type="EMBL" id="KAA3436999.1"/>
    </source>
</evidence>
<dbReference type="EMBL" id="VKKY01000003">
    <property type="protein sequence ID" value="KAA3436999.1"/>
    <property type="molecule type" value="Genomic_DNA"/>
</dbReference>
<dbReference type="Proteomes" id="UP000324133">
    <property type="component" value="Unassembled WGS sequence"/>
</dbReference>
<organism evidence="2 3">
    <name type="scientific">Rufibacter hautae</name>
    <dbReference type="NCBI Taxonomy" id="2595005"/>
    <lineage>
        <taxon>Bacteria</taxon>
        <taxon>Pseudomonadati</taxon>
        <taxon>Bacteroidota</taxon>
        <taxon>Cytophagia</taxon>
        <taxon>Cytophagales</taxon>
        <taxon>Hymenobacteraceae</taxon>
        <taxon>Rufibacter</taxon>
    </lineage>
</organism>
<evidence type="ECO:0000313" key="3">
    <source>
        <dbReference type="Proteomes" id="UP000324133"/>
    </source>
</evidence>
<gene>
    <name evidence="2" type="ORF">FOA19_21740</name>
</gene>
<proteinExistence type="predicted"/>
<keyword evidence="1" id="KW-0732">Signal</keyword>
<reference evidence="2 3" key="1">
    <citation type="submission" date="2019-07" db="EMBL/GenBank/DDBJ databases">
        <title>Rufibacter sp. nov., isolated from lake sediment.</title>
        <authorList>
            <person name="Qu J.-H."/>
        </authorList>
    </citation>
    <scope>NUCLEOTIDE SEQUENCE [LARGE SCALE GENOMIC DNA]</scope>
    <source>
        <strain evidence="2 3">NBS58-1</strain>
    </source>
</reference>
<dbReference type="AlphaFoldDB" id="A0A5B6TDE2"/>
<feature type="chain" id="PRO_5022977992" description="Outer membrane protein beta-barrel domain-containing protein" evidence="1">
    <location>
        <begin position="20"/>
        <end position="208"/>
    </location>
</feature>
<sequence length="208" mass="23059">MKAAVSILCLVLFSALGWAQDTTKVVRYFGQLGAMIPIDAEATVVVGGSLLRESKKQQVWAVRVYSTEYYEPGYGPKAGRFGKDQPKHYINELNISFGKVRYLRKDLAFSFTAGPSLVLYEMPTNVNAVRSGWGIITGTTYEYDIKKYLLPGLSGRGEMILCPYPTVGISLGGEYHLSRKVTYAGFLLNLMLGRFQPKKPLDSAPLQN</sequence>
<dbReference type="RefSeq" id="WP_149092940.1">
    <property type="nucleotide sequence ID" value="NZ_VKKY01000003.1"/>
</dbReference>
<name>A0A5B6TDE2_9BACT</name>
<feature type="signal peptide" evidence="1">
    <location>
        <begin position="1"/>
        <end position="19"/>
    </location>
</feature>
<dbReference type="OrthoDB" id="893608at2"/>
<evidence type="ECO:0000256" key="1">
    <source>
        <dbReference type="SAM" id="SignalP"/>
    </source>
</evidence>
<comment type="caution">
    <text evidence="2">The sequence shown here is derived from an EMBL/GenBank/DDBJ whole genome shotgun (WGS) entry which is preliminary data.</text>
</comment>
<evidence type="ECO:0008006" key="4">
    <source>
        <dbReference type="Google" id="ProtNLM"/>
    </source>
</evidence>